<organism evidence="1 2">
    <name type="scientific">Cirrhinus molitorella</name>
    <name type="common">mud carp</name>
    <dbReference type="NCBI Taxonomy" id="172907"/>
    <lineage>
        <taxon>Eukaryota</taxon>
        <taxon>Metazoa</taxon>
        <taxon>Chordata</taxon>
        <taxon>Craniata</taxon>
        <taxon>Vertebrata</taxon>
        <taxon>Euteleostomi</taxon>
        <taxon>Actinopterygii</taxon>
        <taxon>Neopterygii</taxon>
        <taxon>Teleostei</taxon>
        <taxon>Ostariophysi</taxon>
        <taxon>Cypriniformes</taxon>
        <taxon>Cyprinidae</taxon>
        <taxon>Labeoninae</taxon>
        <taxon>Labeonini</taxon>
        <taxon>Cirrhinus</taxon>
    </lineage>
</organism>
<accession>A0ABR3LS99</accession>
<comment type="caution">
    <text evidence="1">The sequence shown here is derived from an EMBL/GenBank/DDBJ whole genome shotgun (WGS) entry which is preliminary data.</text>
</comment>
<reference evidence="1 2" key="1">
    <citation type="submission" date="2023-09" db="EMBL/GenBank/DDBJ databases">
        <authorList>
            <person name="Wang M."/>
        </authorList>
    </citation>
    <scope>NUCLEOTIDE SEQUENCE [LARGE SCALE GENOMIC DNA]</scope>
    <source>
        <strain evidence="1">GT-2023</strain>
        <tissue evidence="1">Liver</tissue>
    </source>
</reference>
<dbReference type="Gene3D" id="3.40.50.1110">
    <property type="entry name" value="SGNH hydrolase"/>
    <property type="match status" value="1"/>
</dbReference>
<dbReference type="InterPro" id="IPR036514">
    <property type="entry name" value="SGNH_hydro_sf"/>
</dbReference>
<protein>
    <submittedName>
        <fullName evidence="1">Uncharacterized protein</fullName>
    </submittedName>
</protein>
<sequence>MHEMAEKASQTFPTSRILVSTLLPRLDFPPSVIDKINEEVRHSCSSLPNVHLVHHSSIRPWHLYDGLHAPEPGWGQDFYKNYQRCCPWVLPNNQL</sequence>
<dbReference type="EMBL" id="JAYMGO010000019">
    <property type="protein sequence ID" value="KAL1255300.1"/>
    <property type="molecule type" value="Genomic_DNA"/>
</dbReference>
<dbReference type="SUPFAM" id="SSF52266">
    <property type="entry name" value="SGNH hydrolase"/>
    <property type="match status" value="1"/>
</dbReference>
<evidence type="ECO:0000313" key="2">
    <source>
        <dbReference type="Proteomes" id="UP001558613"/>
    </source>
</evidence>
<evidence type="ECO:0000313" key="1">
    <source>
        <dbReference type="EMBL" id="KAL1255300.1"/>
    </source>
</evidence>
<name>A0ABR3LS99_9TELE</name>
<proteinExistence type="predicted"/>
<dbReference type="Proteomes" id="UP001558613">
    <property type="component" value="Unassembled WGS sequence"/>
</dbReference>
<keyword evidence="2" id="KW-1185">Reference proteome</keyword>
<gene>
    <name evidence="1" type="ORF">QQF64_013361</name>
</gene>